<dbReference type="Pfam" id="PF13103">
    <property type="entry name" value="TonB_2"/>
    <property type="match status" value="1"/>
</dbReference>
<accession>C6WZ34</accession>
<dbReference type="RefSeq" id="WP_015833017.1">
    <property type="nucleotide sequence ID" value="NC_012968.1"/>
</dbReference>
<dbReference type="Proteomes" id="UP000002742">
    <property type="component" value="Chromosome"/>
</dbReference>
<dbReference type="HOGENOM" id="CLU_061525_0_0_4"/>
<evidence type="ECO:0000256" key="1">
    <source>
        <dbReference type="SAM" id="MobiDB-lite"/>
    </source>
</evidence>
<sequence length="268" mass="29195">MMLRQRENPDSFKAGVLSISVHAILLGALLISFNWKTTHPVSVAEVELWDSLPAASAPVVTTPVVKEIPKPEPKLEPKPEPKPEPEIAIKHEAQKKPEKKEPLKKVAIKEPPKEPAKPVKKTDQLAELQKQLLQEPAEKPKKPPVNDALKKLQQESLGDTGTSAEPKASAAKAGVVDEFKAKIQAKIRNNVIKSSCGDGNPEVRFEITLLPTGELGAAPKLTKSSGIAGCDDAVERAIRASEPLPLPEDKTLFPQFRTLKLTFHPSKD</sequence>
<dbReference type="Gene3D" id="3.30.1150.10">
    <property type="match status" value="1"/>
</dbReference>
<keyword evidence="2" id="KW-0472">Membrane</keyword>
<evidence type="ECO:0000313" key="4">
    <source>
        <dbReference type="Proteomes" id="UP000002742"/>
    </source>
</evidence>
<keyword evidence="2" id="KW-0812">Transmembrane</keyword>
<dbReference type="AlphaFoldDB" id="C6WZ34"/>
<dbReference type="KEGG" id="mmb:Mmol_2080"/>
<evidence type="ECO:0000313" key="3">
    <source>
        <dbReference type="EMBL" id="ACT48982.1"/>
    </source>
</evidence>
<name>C6WZ34_METML</name>
<protein>
    <submittedName>
        <fullName evidence="3">Protein TolA</fullName>
    </submittedName>
</protein>
<dbReference type="EMBL" id="CP001672">
    <property type="protein sequence ID" value="ACT48982.1"/>
    <property type="molecule type" value="Genomic_DNA"/>
</dbReference>
<evidence type="ECO:0000256" key="2">
    <source>
        <dbReference type="SAM" id="Phobius"/>
    </source>
</evidence>
<feature type="region of interest" description="Disordered" evidence="1">
    <location>
        <begin position="68"/>
        <end position="175"/>
    </location>
</feature>
<feature type="compositionally biased region" description="Low complexity" evidence="1">
    <location>
        <begin position="125"/>
        <end position="135"/>
    </location>
</feature>
<feature type="compositionally biased region" description="Polar residues" evidence="1">
    <location>
        <begin position="154"/>
        <end position="163"/>
    </location>
</feature>
<keyword evidence="4" id="KW-1185">Reference proteome</keyword>
<reference evidence="3 4" key="2">
    <citation type="journal article" date="2011" name="J. Bacteriol.">
        <title>Genomes of three methylotrophs from a single niche uncover genetic and metabolic divergence of Methylophilaceae.</title>
        <authorList>
            <person name="Lapidus A."/>
            <person name="Clum A."/>
            <person name="Labutti K."/>
            <person name="Kaluzhnaya M.G."/>
            <person name="Lim S."/>
            <person name="Beck D.A."/>
            <person name="Glavina Del Rio T."/>
            <person name="Nolan M."/>
            <person name="Mavromatis K."/>
            <person name="Huntemann M."/>
            <person name="Lucas S."/>
            <person name="Lidstrom M.E."/>
            <person name="Ivanova N."/>
            <person name="Chistoserdova L."/>
        </authorList>
    </citation>
    <scope>NUCLEOTIDE SEQUENCE [LARGE SCALE GENOMIC DNA]</scope>
    <source>
        <strain evidence="4">JLW8 / ATCC BAA-1282 / DSM 17540</strain>
    </source>
</reference>
<feature type="transmembrane region" description="Helical" evidence="2">
    <location>
        <begin position="12"/>
        <end position="35"/>
    </location>
</feature>
<dbReference type="eggNOG" id="COG3064">
    <property type="taxonomic scope" value="Bacteria"/>
</dbReference>
<feature type="compositionally biased region" description="Basic and acidic residues" evidence="1">
    <location>
        <begin position="68"/>
        <end position="124"/>
    </location>
</feature>
<dbReference type="STRING" id="583345.Mmol_2080"/>
<gene>
    <name evidence="3" type="ordered locus">Mmol_2080</name>
</gene>
<keyword evidence="2" id="KW-1133">Transmembrane helix</keyword>
<dbReference type="SUPFAM" id="SSF74653">
    <property type="entry name" value="TolA/TonB C-terminal domain"/>
    <property type="match status" value="1"/>
</dbReference>
<reference evidence="4" key="1">
    <citation type="submission" date="2009-07" db="EMBL/GenBank/DDBJ databases">
        <title>Complete sequence of Methylotenera mobilis JLW8.</title>
        <authorList>
            <consortium name="US DOE Joint Genome Institute"/>
            <person name="Lucas S."/>
            <person name="Copeland A."/>
            <person name="Lapidus A."/>
            <person name="Glavina del Rio T."/>
            <person name="Tice H."/>
            <person name="Bruce D."/>
            <person name="Goodwin L."/>
            <person name="Pitluck S."/>
            <person name="LaButti K.M."/>
            <person name="Clum A."/>
            <person name="Larimer F."/>
            <person name="Land M."/>
            <person name="Hauser L."/>
            <person name="Kyrpides N."/>
            <person name="Mikhailova N."/>
            <person name="Kayluzhnaya M."/>
            <person name="Chistoserdova L."/>
        </authorList>
    </citation>
    <scope>NUCLEOTIDE SEQUENCE [LARGE SCALE GENOMIC DNA]</scope>
    <source>
        <strain evidence="4">JLW8 / ATCC BAA-1282 / DSM 17540</strain>
    </source>
</reference>
<organism evidence="3 4">
    <name type="scientific">Methylotenera mobilis (strain JLW8 / ATCC BAA-1282 / DSM 17540)</name>
    <dbReference type="NCBI Taxonomy" id="583345"/>
    <lineage>
        <taxon>Bacteria</taxon>
        <taxon>Pseudomonadati</taxon>
        <taxon>Pseudomonadota</taxon>
        <taxon>Betaproteobacteria</taxon>
        <taxon>Nitrosomonadales</taxon>
        <taxon>Methylophilaceae</taxon>
        <taxon>Methylotenera</taxon>
    </lineage>
</organism>
<proteinExistence type="predicted"/>